<keyword evidence="4 7" id="KW-1133">Transmembrane helix</keyword>
<dbReference type="OrthoDB" id="1667348at2759"/>
<comment type="subcellular location">
    <subcellularLocation>
        <location evidence="1">Endomembrane system</location>
        <topology evidence="1">Multi-pass membrane protein</topology>
    </subcellularLocation>
</comment>
<keyword evidence="2 7" id="KW-0812">Transmembrane</keyword>
<evidence type="ECO:0000256" key="7">
    <source>
        <dbReference type="SAM" id="Phobius"/>
    </source>
</evidence>
<protein>
    <submittedName>
        <fullName evidence="10">Uncharacterized protein LOC113859710</fullName>
    </submittedName>
</protein>
<dbReference type="PANTHER" id="PTHR31769">
    <property type="entry name" value="OS07G0462200 PROTEIN-RELATED"/>
    <property type="match status" value="1"/>
</dbReference>
<gene>
    <name evidence="10" type="primary">LOC113859710</name>
</gene>
<dbReference type="KEGG" id="aprc:113859710"/>
<dbReference type="GeneID" id="113859710"/>
<sequence length="158" mass="17624">MRKKVGIIVCLLILVLDVVAGILGLEGEMAQNKVRSLRLLIFECREPSHQAFVLGTRAALLLGLTHVVTNLMGLYNCIRKFLFFRLFLLACFILTWIVWGIGIFLLLTVSKSNNRSNGSCAFSKNRLLFIGGICCFLHGPFCIVYYLLSATGSSKIYT</sequence>
<comment type="similarity">
    <text evidence="6">Belongs to the DESIGUAL family.</text>
</comment>
<accession>A0A8B8KWD7</accession>
<keyword evidence="3 8" id="KW-0732">Signal</keyword>
<dbReference type="InterPro" id="IPR052222">
    <property type="entry name" value="DESIGUAL"/>
</dbReference>
<dbReference type="Pfam" id="PF06749">
    <property type="entry name" value="DUF1218"/>
    <property type="match status" value="1"/>
</dbReference>
<evidence type="ECO:0000256" key="2">
    <source>
        <dbReference type="ARBA" id="ARBA00022692"/>
    </source>
</evidence>
<evidence type="ECO:0000256" key="4">
    <source>
        <dbReference type="ARBA" id="ARBA00022989"/>
    </source>
</evidence>
<keyword evidence="9" id="KW-1185">Reference proteome</keyword>
<dbReference type="RefSeq" id="XP_027348217.1">
    <property type="nucleotide sequence ID" value="XM_027492416.1"/>
</dbReference>
<organism evidence="9 10">
    <name type="scientific">Abrus precatorius</name>
    <name type="common">Indian licorice</name>
    <name type="synonym">Glycine abrus</name>
    <dbReference type="NCBI Taxonomy" id="3816"/>
    <lineage>
        <taxon>Eukaryota</taxon>
        <taxon>Viridiplantae</taxon>
        <taxon>Streptophyta</taxon>
        <taxon>Embryophyta</taxon>
        <taxon>Tracheophyta</taxon>
        <taxon>Spermatophyta</taxon>
        <taxon>Magnoliopsida</taxon>
        <taxon>eudicotyledons</taxon>
        <taxon>Gunneridae</taxon>
        <taxon>Pentapetalae</taxon>
        <taxon>rosids</taxon>
        <taxon>fabids</taxon>
        <taxon>Fabales</taxon>
        <taxon>Fabaceae</taxon>
        <taxon>Papilionoideae</taxon>
        <taxon>50 kb inversion clade</taxon>
        <taxon>NPAAA clade</taxon>
        <taxon>indigoferoid/millettioid clade</taxon>
        <taxon>Abreae</taxon>
        <taxon>Abrus</taxon>
    </lineage>
</organism>
<feature type="transmembrane region" description="Helical" evidence="7">
    <location>
        <begin position="48"/>
        <end position="74"/>
    </location>
</feature>
<evidence type="ECO:0000256" key="3">
    <source>
        <dbReference type="ARBA" id="ARBA00022729"/>
    </source>
</evidence>
<dbReference type="AlphaFoldDB" id="A0A8B8KWD7"/>
<feature type="chain" id="PRO_5034628575" evidence="8">
    <location>
        <begin position="22"/>
        <end position="158"/>
    </location>
</feature>
<evidence type="ECO:0000313" key="9">
    <source>
        <dbReference type="Proteomes" id="UP000694853"/>
    </source>
</evidence>
<feature type="transmembrane region" description="Helical" evidence="7">
    <location>
        <begin position="86"/>
        <end position="107"/>
    </location>
</feature>
<feature type="transmembrane region" description="Helical" evidence="7">
    <location>
        <begin position="127"/>
        <end position="148"/>
    </location>
</feature>
<reference evidence="9" key="1">
    <citation type="journal article" date="2019" name="Toxins">
        <title>Detection of Abrin-Like and Prepropulchellin-Like Toxin Genes and Transcripts Using Whole Genome Sequencing and Full-Length Transcript Sequencing of Abrus precatorius.</title>
        <authorList>
            <person name="Hovde B.T."/>
            <person name="Daligault H.E."/>
            <person name="Hanschen E.R."/>
            <person name="Kunde Y.A."/>
            <person name="Johnson M.B."/>
            <person name="Starkenburg S.R."/>
            <person name="Johnson S.L."/>
        </authorList>
    </citation>
    <scope>NUCLEOTIDE SEQUENCE [LARGE SCALE GENOMIC DNA]</scope>
</reference>
<evidence type="ECO:0000313" key="10">
    <source>
        <dbReference type="RefSeq" id="XP_027348217.1"/>
    </source>
</evidence>
<proteinExistence type="inferred from homology"/>
<name>A0A8B8KWD7_ABRPR</name>
<evidence type="ECO:0000256" key="6">
    <source>
        <dbReference type="ARBA" id="ARBA00029467"/>
    </source>
</evidence>
<dbReference type="InterPro" id="IPR009606">
    <property type="entry name" value="DEAL/Modifying_wall_lignin1/2"/>
</dbReference>
<keyword evidence="5 7" id="KW-0472">Membrane</keyword>
<evidence type="ECO:0000256" key="8">
    <source>
        <dbReference type="SAM" id="SignalP"/>
    </source>
</evidence>
<dbReference type="Proteomes" id="UP000694853">
    <property type="component" value="Unplaced"/>
</dbReference>
<evidence type="ECO:0000256" key="5">
    <source>
        <dbReference type="ARBA" id="ARBA00023136"/>
    </source>
</evidence>
<evidence type="ECO:0000256" key="1">
    <source>
        <dbReference type="ARBA" id="ARBA00004127"/>
    </source>
</evidence>
<feature type="signal peptide" evidence="8">
    <location>
        <begin position="1"/>
        <end position="21"/>
    </location>
</feature>
<reference evidence="10" key="2">
    <citation type="submission" date="2025-08" db="UniProtKB">
        <authorList>
            <consortium name="RefSeq"/>
        </authorList>
    </citation>
    <scope>IDENTIFICATION</scope>
    <source>
        <tissue evidence="10">Young leaves</tissue>
    </source>
</reference>
<dbReference type="GO" id="GO:0012505">
    <property type="term" value="C:endomembrane system"/>
    <property type="evidence" value="ECO:0007669"/>
    <property type="project" value="UniProtKB-SubCell"/>
</dbReference>